<sequence length="533" mass="60007">MGGLQMKKYILVLIMVVVSIIGQGAEVSANDQTLSFPDPNLERAIRIQLKMPEGPITKEDVEKVTELNIEGSTDTLEGIQHLQNVKTLIINHSISQEDLKLVVGLKKINHLSIDTRRISDLQLLHELPKLQKLSIYGSEVRDLAPVLNLSGIESLTLAAIPLSDLGFLVQMDLRELVLVGNGLEDLKGIEQLASLEGVSIWHNPIKDFTPLEELPNLQQLLLYDYELRGNLDLNQISKLTTLRSLSLVFMGIKDIRPLASLVHLEELDVSQNSIRNLSPLASLTNLKNLNLSSNFIQDINDLRLLRELTVLDISSNSISNITVLKELQELQYLKFSYNRVESIDPLKYLLNLETIYADSNNIRILTPLNTLPSLKTVFIFNNPLSGKETVEMIKRLQQNGVAFWHSKIYLQTEMMFWLNQPSWLLNGKNAVLDHPPYLKNNRTLVPIRVISEAFGAHVHWDPNAKTVTIKNGGNTIVLTVNDQHVLVNGQKRLIDVAPEINNGRTFVPIRFVSEQFGAKVNYQASSRSIIIEK</sequence>
<keyword evidence="2" id="KW-0677">Repeat</keyword>
<evidence type="ECO:0000313" key="5">
    <source>
        <dbReference type="Proteomes" id="UP000290649"/>
    </source>
</evidence>
<dbReference type="OrthoDB" id="9806464at2"/>
<dbReference type="InterPro" id="IPR001611">
    <property type="entry name" value="Leu-rich_rpt"/>
</dbReference>
<dbReference type="Gene3D" id="3.80.10.10">
    <property type="entry name" value="Ribonuclease Inhibitor"/>
    <property type="match status" value="2"/>
</dbReference>
<protein>
    <recommendedName>
        <fullName evidence="3">Copper amine oxidase-like N-terminal domain-containing protein</fullName>
    </recommendedName>
</protein>
<gene>
    <name evidence="4" type="ORF">DS745_20615</name>
</gene>
<evidence type="ECO:0000259" key="3">
    <source>
        <dbReference type="Pfam" id="PF07833"/>
    </source>
</evidence>
<dbReference type="Gene3D" id="3.30.457.10">
    <property type="entry name" value="Copper amine oxidase-like, N-terminal domain"/>
    <property type="match status" value="1"/>
</dbReference>
<dbReference type="SUPFAM" id="SSF55383">
    <property type="entry name" value="Copper amine oxidase, domain N"/>
    <property type="match status" value="1"/>
</dbReference>
<dbReference type="PANTHER" id="PTHR46652:SF3">
    <property type="entry name" value="LEUCINE-RICH REPEAT-CONTAINING PROTEIN 9"/>
    <property type="match status" value="1"/>
</dbReference>
<dbReference type="Proteomes" id="UP000290649">
    <property type="component" value="Unassembled WGS sequence"/>
</dbReference>
<dbReference type="EMBL" id="QOUX01000047">
    <property type="protein sequence ID" value="RXI96149.1"/>
    <property type="molecule type" value="Genomic_DNA"/>
</dbReference>
<reference evidence="4 5" key="1">
    <citation type="journal article" date="2019" name="Int. J. Syst. Evol. Microbiol.">
        <title>Anaerobacillus alkaliphilus sp. nov., a novel alkaliphilic and moderately halophilic bacterium.</title>
        <authorList>
            <person name="Borsodi A.K."/>
            <person name="Aszalos J.M."/>
            <person name="Bihari P."/>
            <person name="Nagy I."/>
            <person name="Schumann P."/>
            <person name="Sproer C."/>
            <person name="Kovacs A.L."/>
            <person name="Boka K."/>
            <person name="Dobosy P."/>
            <person name="Ovari M."/>
            <person name="Szili-Kovacs T."/>
            <person name="Toth E."/>
        </authorList>
    </citation>
    <scope>NUCLEOTIDE SEQUENCE [LARGE SCALE GENOMIC DNA]</scope>
    <source>
        <strain evidence="4 5">B16-10</strain>
    </source>
</reference>
<evidence type="ECO:0000256" key="2">
    <source>
        <dbReference type="ARBA" id="ARBA00022737"/>
    </source>
</evidence>
<name>A0A4V1LFQ9_9BACI</name>
<dbReference type="AlphaFoldDB" id="A0A4V1LFQ9"/>
<dbReference type="PANTHER" id="PTHR46652">
    <property type="entry name" value="LEUCINE-RICH REPEAT AND IQ DOMAIN-CONTAINING PROTEIN 1-RELATED"/>
    <property type="match status" value="1"/>
</dbReference>
<dbReference type="InterPro" id="IPR032675">
    <property type="entry name" value="LRR_dom_sf"/>
</dbReference>
<comment type="caution">
    <text evidence="4">The sequence shown here is derived from an EMBL/GenBank/DDBJ whole genome shotgun (WGS) entry which is preliminary data.</text>
</comment>
<evidence type="ECO:0000313" key="4">
    <source>
        <dbReference type="EMBL" id="RXI96149.1"/>
    </source>
</evidence>
<dbReference type="InterPro" id="IPR036582">
    <property type="entry name" value="Mao_N_sf"/>
</dbReference>
<evidence type="ECO:0000256" key="1">
    <source>
        <dbReference type="ARBA" id="ARBA00022614"/>
    </source>
</evidence>
<dbReference type="InterPro" id="IPR025875">
    <property type="entry name" value="Leu-rich_rpt_4"/>
</dbReference>
<dbReference type="PROSITE" id="PS51450">
    <property type="entry name" value="LRR"/>
    <property type="match status" value="6"/>
</dbReference>
<dbReference type="Pfam" id="PF12799">
    <property type="entry name" value="LRR_4"/>
    <property type="match status" value="1"/>
</dbReference>
<dbReference type="Pfam" id="PF07833">
    <property type="entry name" value="Cu_amine_oxidN1"/>
    <property type="match status" value="1"/>
</dbReference>
<accession>A0A4V1LFQ9</accession>
<keyword evidence="5" id="KW-1185">Reference proteome</keyword>
<dbReference type="SMART" id="SM00365">
    <property type="entry name" value="LRR_SD22"/>
    <property type="match status" value="6"/>
</dbReference>
<dbReference type="InterPro" id="IPR012854">
    <property type="entry name" value="Cu_amine_oxidase-like_N"/>
</dbReference>
<keyword evidence="1" id="KW-0433">Leucine-rich repeat</keyword>
<dbReference type="SUPFAM" id="SSF52058">
    <property type="entry name" value="L domain-like"/>
    <property type="match status" value="1"/>
</dbReference>
<proteinExistence type="predicted"/>
<feature type="domain" description="Copper amine oxidase-like N-terminal" evidence="3">
    <location>
        <begin position="425"/>
        <end position="531"/>
    </location>
</feature>
<organism evidence="4 5">
    <name type="scientific">Anaerobacillus alkaliphilus</name>
    <dbReference type="NCBI Taxonomy" id="1548597"/>
    <lineage>
        <taxon>Bacteria</taxon>
        <taxon>Bacillati</taxon>
        <taxon>Bacillota</taxon>
        <taxon>Bacilli</taxon>
        <taxon>Bacillales</taxon>
        <taxon>Bacillaceae</taxon>
        <taxon>Anaerobacillus</taxon>
    </lineage>
</organism>
<dbReference type="InterPro" id="IPR050836">
    <property type="entry name" value="SDS22/Internalin_LRR"/>
</dbReference>